<dbReference type="Proteomes" id="UP000091846">
    <property type="component" value="Unassembled WGS sequence"/>
</dbReference>
<evidence type="ECO:0000313" key="9">
    <source>
        <dbReference type="Proteomes" id="UP000091846"/>
    </source>
</evidence>
<dbReference type="EMBL" id="LZKI01000076">
    <property type="protein sequence ID" value="OBI41973.1"/>
    <property type="molecule type" value="Genomic_DNA"/>
</dbReference>
<evidence type="ECO:0000256" key="2">
    <source>
        <dbReference type="ARBA" id="ARBA00011006"/>
    </source>
</evidence>
<feature type="transmembrane region" description="Helical" evidence="7">
    <location>
        <begin position="31"/>
        <end position="55"/>
    </location>
</feature>
<feature type="transmembrane region" description="Helical" evidence="7">
    <location>
        <begin position="67"/>
        <end position="86"/>
    </location>
</feature>
<evidence type="ECO:0000256" key="6">
    <source>
        <dbReference type="ARBA" id="ARBA00023136"/>
    </source>
</evidence>
<keyword evidence="6 7" id="KW-0472">Membrane</keyword>
<feature type="transmembrane region" description="Helical" evidence="7">
    <location>
        <begin position="6"/>
        <end position="24"/>
    </location>
</feature>
<evidence type="ECO:0000256" key="7">
    <source>
        <dbReference type="SAM" id="Phobius"/>
    </source>
</evidence>
<accession>A0A1A2YX31</accession>
<keyword evidence="3" id="KW-1003">Cell membrane</keyword>
<reference evidence="8 9" key="1">
    <citation type="submission" date="2016-06" db="EMBL/GenBank/DDBJ databases">
        <authorList>
            <person name="Kjaerup R.B."/>
            <person name="Dalgaard T.S."/>
            <person name="Juul-Madsen H.R."/>
        </authorList>
    </citation>
    <scope>NUCLEOTIDE SEQUENCE [LARGE SCALE GENOMIC DNA]</scope>
    <source>
        <strain evidence="8 9">E1334</strain>
    </source>
</reference>
<dbReference type="PANTHER" id="PTHR33884">
    <property type="entry name" value="UPF0410 PROTEIN YMGE"/>
    <property type="match status" value="1"/>
</dbReference>
<evidence type="ECO:0000256" key="3">
    <source>
        <dbReference type="ARBA" id="ARBA00022475"/>
    </source>
</evidence>
<proteinExistence type="inferred from homology"/>
<dbReference type="PANTHER" id="PTHR33884:SF3">
    <property type="entry name" value="UPF0410 PROTEIN YMGE"/>
    <property type="match status" value="1"/>
</dbReference>
<comment type="subcellular location">
    <subcellularLocation>
        <location evidence="1">Cell membrane</location>
        <topology evidence="1">Multi-pass membrane protein</topology>
    </subcellularLocation>
</comment>
<dbReference type="InterPro" id="IPR007341">
    <property type="entry name" value="Transgly_assoc"/>
</dbReference>
<organism evidence="8 9">
    <name type="scientific">Mycobacterium colombiense</name>
    <dbReference type="NCBI Taxonomy" id="339268"/>
    <lineage>
        <taxon>Bacteria</taxon>
        <taxon>Bacillati</taxon>
        <taxon>Actinomycetota</taxon>
        <taxon>Actinomycetes</taxon>
        <taxon>Mycobacteriales</taxon>
        <taxon>Mycobacteriaceae</taxon>
        <taxon>Mycobacterium</taxon>
        <taxon>Mycobacterium avium complex (MAC)</taxon>
    </lineage>
</organism>
<name>A0A1A2YX31_9MYCO</name>
<keyword evidence="4 7" id="KW-0812">Transmembrane</keyword>
<gene>
    <name evidence="8" type="ORF">A5708_22760</name>
</gene>
<dbReference type="OrthoDB" id="3483802at2"/>
<dbReference type="AlphaFoldDB" id="A0A1A2YX31"/>
<comment type="similarity">
    <text evidence="2">Belongs to the UPF0410 family.</text>
</comment>
<comment type="caution">
    <text evidence="8">The sequence shown here is derived from an EMBL/GenBank/DDBJ whole genome shotgun (WGS) entry which is preliminary data.</text>
</comment>
<dbReference type="GO" id="GO:0005886">
    <property type="term" value="C:plasma membrane"/>
    <property type="evidence" value="ECO:0007669"/>
    <property type="project" value="UniProtKB-SubCell"/>
</dbReference>
<evidence type="ECO:0000256" key="1">
    <source>
        <dbReference type="ARBA" id="ARBA00004651"/>
    </source>
</evidence>
<evidence type="ECO:0000313" key="8">
    <source>
        <dbReference type="EMBL" id="OBI41973.1"/>
    </source>
</evidence>
<evidence type="ECO:0000256" key="4">
    <source>
        <dbReference type="ARBA" id="ARBA00022692"/>
    </source>
</evidence>
<keyword evidence="5 7" id="KW-1133">Transmembrane helix</keyword>
<protein>
    <submittedName>
        <fullName evidence="8">Transglycosylase</fullName>
    </submittedName>
</protein>
<dbReference type="RefSeq" id="WP_065028802.1">
    <property type="nucleotide sequence ID" value="NZ_LZKI01000076.1"/>
</dbReference>
<evidence type="ECO:0000256" key="5">
    <source>
        <dbReference type="ARBA" id="ARBA00022989"/>
    </source>
</evidence>
<sequence length="95" mass="9767">MAIHGVISAILIGLVIGAPGRLVVPGKQHIPIWLTILVGIGAAFVGTALARAMGIPTGTNGIDWLELLVQVIVAAVGVGIVAAKFGRRRSGILRR</sequence>